<name>A0ABV2D7H3_9HYPH</name>
<evidence type="ECO:0000313" key="2">
    <source>
        <dbReference type="EMBL" id="MET2825987.1"/>
    </source>
</evidence>
<dbReference type="Proteomes" id="UP001548832">
    <property type="component" value="Unassembled WGS sequence"/>
</dbReference>
<dbReference type="RefSeq" id="WP_354458056.1">
    <property type="nucleotide sequence ID" value="NZ_JBEWSZ010000001.1"/>
</dbReference>
<protein>
    <recommendedName>
        <fullName evidence="4">Mll1651 protein</fullName>
    </recommendedName>
</protein>
<keyword evidence="1" id="KW-0732">Signal</keyword>
<organism evidence="2 3">
    <name type="scientific">Mesorhizobium shangrilense</name>
    <dbReference type="NCBI Taxonomy" id="460060"/>
    <lineage>
        <taxon>Bacteria</taxon>
        <taxon>Pseudomonadati</taxon>
        <taxon>Pseudomonadota</taxon>
        <taxon>Alphaproteobacteria</taxon>
        <taxon>Hyphomicrobiales</taxon>
        <taxon>Phyllobacteriaceae</taxon>
        <taxon>Mesorhizobium</taxon>
    </lineage>
</organism>
<sequence length="162" mass="16473">MKKVVISLVAILAATSFANAADAGCAAFKWPVTREQALFAAAPGAQPGVSLAVGEAADVTLVPVDTISFTVPPQRAPANGTFGATANVAVPPEGELQISLSGEAWIDVVQDDRAVKSAGYSAAKTCAGIRKSIRFKLSAGPATIQLSGVKDRSIKVAVLAPE</sequence>
<evidence type="ECO:0008006" key="4">
    <source>
        <dbReference type="Google" id="ProtNLM"/>
    </source>
</evidence>
<evidence type="ECO:0000256" key="1">
    <source>
        <dbReference type="SAM" id="SignalP"/>
    </source>
</evidence>
<keyword evidence="3" id="KW-1185">Reference proteome</keyword>
<dbReference type="EMBL" id="JBEWSZ010000001">
    <property type="protein sequence ID" value="MET2825987.1"/>
    <property type="molecule type" value="Genomic_DNA"/>
</dbReference>
<gene>
    <name evidence="2" type="ORF">ABVQ20_03255</name>
</gene>
<reference evidence="2 3" key="1">
    <citation type="submission" date="2024-06" db="EMBL/GenBank/DDBJ databases">
        <authorList>
            <person name="Kim D.-U."/>
        </authorList>
    </citation>
    <scope>NUCLEOTIDE SEQUENCE [LARGE SCALE GENOMIC DNA]</scope>
    <source>
        <strain evidence="2 3">KACC15460</strain>
    </source>
</reference>
<proteinExistence type="predicted"/>
<accession>A0ABV2D7H3</accession>
<comment type="caution">
    <text evidence="2">The sequence shown here is derived from an EMBL/GenBank/DDBJ whole genome shotgun (WGS) entry which is preliminary data.</text>
</comment>
<feature type="signal peptide" evidence="1">
    <location>
        <begin position="1"/>
        <end position="20"/>
    </location>
</feature>
<feature type="chain" id="PRO_5046396425" description="Mll1651 protein" evidence="1">
    <location>
        <begin position="21"/>
        <end position="162"/>
    </location>
</feature>
<evidence type="ECO:0000313" key="3">
    <source>
        <dbReference type="Proteomes" id="UP001548832"/>
    </source>
</evidence>